<evidence type="ECO:0000313" key="2">
    <source>
        <dbReference type="EMBL" id="PSR77708.1"/>
    </source>
</evidence>
<keyword evidence="3" id="KW-1185">Reference proteome</keyword>
<evidence type="ECO:0000313" key="3">
    <source>
        <dbReference type="Proteomes" id="UP000241462"/>
    </source>
</evidence>
<evidence type="ECO:0000256" key="1">
    <source>
        <dbReference type="SAM" id="MobiDB-lite"/>
    </source>
</evidence>
<organism evidence="2 3">
    <name type="scientific">Coniella lustricola</name>
    <dbReference type="NCBI Taxonomy" id="2025994"/>
    <lineage>
        <taxon>Eukaryota</taxon>
        <taxon>Fungi</taxon>
        <taxon>Dikarya</taxon>
        <taxon>Ascomycota</taxon>
        <taxon>Pezizomycotina</taxon>
        <taxon>Sordariomycetes</taxon>
        <taxon>Sordariomycetidae</taxon>
        <taxon>Diaporthales</taxon>
        <taxon>Schizoparmaceae</taxon>
        <taxon>Coniella</taxon>
    </lineage>
</organism>
<proteinExistence type="predicted"/>
<dbReference type="InParanoid" id="A0A2T2ZVA6"/>
<gene>
    <name evidence="2" type="ORF">BD289DRAFT_142073</name>
</gene>
<sequence length="168" mass="18235">MSKQPVISGYLGANNLWYLTRRDAISAGTTIVAAYTAKGPVAGSIPRSRGQQSVANPLPRPKAPAAQGGQLYRSRAGGYVPTVELLENIFDDDEVVEAEKRYGLWGKNKNGEYLLLVLLRADGGSCFVKICGLLADFVCLRCLLFSISPSVTREKSILEQRQKSKKGS</sequence>
<dbReference type="Proteomes" id="UP000241462">
    <property type="component" value="Unassembled WGS sequence"/>
</dbReference>
<protein>
    <submittedName>
        <fullName evidence="2">Uncharacterized protein</fullName>
    </submittedName>
</protein>
<accession>A0A2T2ZVA6</accession>
<dbReference type="AlphaFoldDB" id="A0A2T2ZVA6"/>
<name>A0A2T2ZVA6_9PEZI</name>
<dbReference type="EMBL" id="KZ678643">
    <property type="protein sequence ID" value="PSR77708.1"/>
    <property type="molecule type" value="Genomic_DNA"/>
</dbReference>
<feature type="region of interest" description="Disordered" evidence="1">
    <location>
        <begin position="43"/>
        <end position="68"/>
    </location>
</feature>
<reference evidence="2 3" key="1">
    <citation type="journal article" date="2018" name="Mycol. Prog.">
        <title>Coniella lustricola, a new species from submerged detritus.</title>
        <authorList>
            <person name="Raudabaugh D.B."/>
            <person name="Iturriaga T."/>
            <person name="Carver A."/>
            <person name="Mondo S."/>
            <person name="Pangilinan J."/>
            <person name="Lipzen A."/>
            <person name="He G."/>
            <person name="Amirebrahimi M."/>
            <person name="Grigoriev I.V."/>
            <person name="Miller A.N."/>
        </authorList>
    </citation>
    <scope>NUCLEOTIDE SEQUENCE [LARGE SCALE GENOMIC DNA]</scope>
    <source>
        <strain evidence="2 3">B22-T-1</strain>
    </source>
</reference>